<evidence type="ECO:0000259" key="18">
    <source>
        <dbReference type="PROSITE" id="PS51839"/>
    </source>
</evidence>
<gene>
    <name evidence="19" type="ORF">CTEN210_18024</name>
</gene>
<dbReference type="NCBIfam" id="TIGR02512">
    <property type="entry name" value="FeFe_hydrog_A"/>
    <property type="match status" value="1"/>
</dbReference>
<feature type="domain" description="4Fe-4S His(Cys)3-ligated-type" evidence="18">
    <location>
        <begin position="106"/>
        <end position="145"/>
    </location>
</feature>
<evidence type="ECO:0000256" key="12">
    <source>
        <dbReference type="ARBA" id="ARBA00023027"/>
    </source>
</evidence>
<keyword evidence="5" id="KW-0004">4Fe-4S</keyword>
<name>A0AAD3HFX7_9STRA</name>
<dbReference type="FunFam" id="3.10.20.740:FF:000004">
    <property type="entry name" value="NADH-quinone oxidoreductase"/>
    <property type="match status" value="1"/>
</dbReference>
<feature type="domain" description="4Fe-4S ferredoxin-type" evidence="17">
    <location>
        <begin position="209"/>
        <end position="242"/>
    </location>
</feature>
<dbReference type="InterPro" id="IPR000283">
    <property type="entry name" value="NADH_UbQ_OxRdtase_75kDa_su_CS"/>
</dbReference>
<keyword evidence="9" id="KW-1278">Translocase</keyword>
<comment type="cofactor">
    <cofactor evidence="15">
        <name>[2Fe-2S] cluster</name>
        <dbReference type="ChEBI" id="CHEBI:190135"/>
    </cofactor>
</comment>
<dbReference type="PROSITE" id="PS00198">
    <property type="entry name" value="4FE4S_FER_1"/>
    <property type="match status" value="1"/>
</dbReference>
<dbReference type="InterPro" id="IPR004108">
    <property type="entry name" value="Fe_hydrogenase_lsu_C"/>
</dbReference>
<dbReference type="GO" id="GO:0051537">
    <property type="term" value="F:2 iron, 2 sulfur cluster binding"/>
    <property type="evidence" value="ECO:0007669"/>
    <property type="project" value="UniProtKB-KW"/>
</dbReference>
<keyword evidence="8" id="KW-0677">Repeat</keyword>
<keyword evidence="20" id="KW-1185">Reference proteome</keyword>
<evidence type="ECO:0000256" key="2">
    <source>
        <dbReference type="ARBA" id="ARBA00004370"/>
    </source>
</evidence>
<dbReference type="Pfam" id="PF13510">
    <property type="entry name" value="Fer2_4"/>
    <property type="match status" value="1"/>
</dbReference>
<dbReference type="Gene3D" id="3.40.950.10">
    <property type="entry name" value="Fe-only Hydrogenase (Larger Subunit), Chain L, domain 3"/>
    <property type="match status" value="1"/>
</dbReference>
<feature type="domain" description="2Fe-2S ferredoxin-type" evidence="16">
    <location>
        <begin position="28"/>
        <end position="106"/>
    </location>
</feature>
<evidence type="ECO:0000256" key="11">
    <source>
        <dbReference type="ARBA" id="ARBA00023014"/>
    </source>
</evidence>
<dbReference type="Gene3D" id="4.10.260.20">
    <property type="entry name" value="Iron hydrogenase, small subunit"/>
    <property type="match status" value="1"/>
</dbReference>
<dbReference type="SUPFAM" id="SSF54292">
    <property type="entry name" value="2Fe-2S ferredoxin-like"/>
    <property type="match status" value="1"/>
</dbReference>
<dbReference type="InterPro" id="IPR003149">
    <property type="entry name" value="Fe_hydrogenase_ssu"/>
</dbReference>
<dbReference type="Gene3D" id="3.40.50.1780">
    <property type="match status" value="1"/>
</dbReference>
<evidence type="ECO:0000256" key="5">
    <source>
        <dbReference type="ARBA" id="ARBA00022485"/>
    </source>
</evidence>
<dbReference type="CDD" id="cd00207">
    <property type="entry name" value="fer2"/>
    <property type="match status" value="1"/>
</dbReference>
<evidence type="ECO:0000259" key="16">
    <source>
        <dbReference type="PROSITE" id="PS51085"/>
    </source>
</evidence>
<protein>
    <recommendedName>
        <fullName evidence="14">Complex I-75kD</fullName>
    </recommendedName>
</protein>
<dbReference type="InterPro" id="IPR017900">
    <property type="entry name" value="4Fe4S_Fe_S_CS"/>
</dbReference>
<comment type="cofactor">
    <cofactor evidence="1">
        <name>[4Fe-4S] cluster</name>
        <dbReference type="ChEBI" id="CHEBI:49883"/>
    </cofactor>
</comment>
<keyword evidence="12" id="KW-0520">NAD</keyword>
<proteinExistence type="inferred from homology"/>
<dbReference type="PROSITE" id="PS51085">
    <property type="entry name" value="2FE2S_FER_2"/>
    <property type="match status" value="1"/>
</dbReference>
<dbReference type="InterPro" id="IPR036991">
    <property type="entry name" value="Fe_hydrogenase_ssu_sf"/>
</dbReference>
<dbReference type="SUPFAM" id="SSF53920">
    <property type="entry name" value="Fe-only hydrogenase"/>
    <property type="match status" value="1"/>
</dbReference>
<evidence type="ECO:0000256" key="14">
    <source>
        <dbReference type="ARBA" id="ARBA00031750"/>
    </source>
</evidence>
<dbReference type="EMBL" id="BLLK01000074">
    <property type="protein sequence ID" value="GFH61548.1"/>
    <property type="molecule type" value="Genomic_DNA"/>
</dbReference>
<dbReference type="GO" id="GO:0008901">
    <property type="term" value="F:ferredoxin hydrogenase activity"/>
    <property type="evidence" value="ECO:0007669"/>
    <property type="project" value="InterPro"/>
</dbReference>
<dbReference type="Pfam" id="PF02906">
    <property type="entry name" value="Fe_hyd_lg_C"/>
    <property type="match status" value="1"/>
</dbReference>
<dbReference type="PROSITE" id="PS51379">
    <property type="entry name" value="4FE4S_FER_2"/>
    <property type="match status" value="2"/>
</dbReference>
<dbReference type="InterPro" id="IPR019574">
    <property type="entry name" value="NADH_UbQ_OxRdtase_Gsu_4Fe4S-bd"/>
</dbReference>
<dbReference type="InterPro" id="IPR017896">
    <property type="entry name" value="4Fe4S_Fe-S-bd"/>
</dbReference>
<dbReference type="Proteomes" id="UP001054902">
    <property type="component" value="Unassembled WGS sequence"/>
</dbReference>
<dbReference type="SMART" id="SM00902">
    <property type="entry name" value="Fe_hyd_SSU"/>
    <property type="match status" value="1"/>
</dbReference>
<dbReference type="InterPro" id="IPR036010">
    <property type="entry name" value="2Fe-2S_ferredoxin-like_sf"/>
</dbReference>
<evidence type="ECO:0000256" key="3">
    <source>
        <dbReference type="ARBA" id="ARBA00005404"/>
    </source>
</evidence>
<dbReference type="GO" id="GO:0008137">
    <property type="term" value="F:NADH dehydrogenase (ubiquinone) activity"/>
    <property type="evidence" value="ECO:0007669"/>
    <property type="project" value="InterPro"/>
</dbReference>
<comment type="subcellular location">
    <subcellularLocation>
        <location evidence="2">Membrane</location>
    </subcellularLocation>
</comment>
<dbReference type="Pfam" id="PF02256">
    <property type="entry name" value="Fe_hyd_SSU"/>
    <property type="match status" value="1"/>
</dbReference>
<dbReference type="Gene3D" id="3.30.70.20">
    <property type="match status" value="1"/>
</dbReference>
<dbReference type="InterPro" id="IPR009016">
    <property type="entry name" value="Fe_hydrogenase"/>
</dbReference>
<keyword evidence="11" id="KW-0411">Iron-sulfur</keyword>
<evidence type="ECO:0000256" key="1">
    <source>
        <dbReference type="ARBA" id="ARBA00001966"/>
    </source>
</evidence>
<keyword evidence="13" id="KW-0472">Membrane</keyword>
<reference evidence="19 20" key="1">
    <citation type="journal article" date="2021" name="Sci. Rep.">
        <title>The genome of the diatom Chaetoceros tenuissimus carries an ancient integrated fragment of an extant virus.</title>
        <authorList>
            <person name="Hongo Y."/>
            <person name="Kimura K."/>
            <person name="Takaki Y."/>
            <person name="Yoshida Y."/>
            <person name="Baba S."/>
            <person name="Kobayashi G."/>
            <person name="Nagasaki K."/>
            <person name="Hano T."/>
            <person name="Tomaru Y."/>
        </authorList>
    </citation>
    <scope>NUCLEOTIDE SEQUENCE [LARGE SCALE GENOMIC DNA]</scope>
    <source>
        <strain evidence="19 20">NIES-3715</strain>
    </source>
</reference>
<dbReference type="Pfam" id="PF10588">
    <property type="entry name" value="NADH-G_4Fe-4S_3"/>
    <property type="match status" value="1"/>
</dbReference>
<comment type="similarity">
    <text evidence="4">Belongs to the NARF family.</text>
</comment>
<dbReference type="PANTHER" id="PTHR11615">
    <property type="entry name" value="NITRATE, FORMATE, IRON DEHYDROGENASE"/>
    <property type="match status" value="1"/>
</dbReference>
<sequence>MSTLPSIKKTAVQVTNTLAKHAPAALATLINLQIDGKSTSVPEGSTIIDAIHKVGSHVPTLCYHPEFAPRAVCRMCLVDIEGSNKPVPSCRTQVKEGQIIYTNTQALKDFRKRDLQFLLSRHPNDCMRCEASGNCKLQDLVQEEQVEDIWPKKERGSKEHPEHTLHDHTSPSIYRDMEKCIECGLCVDACHAQKIDAIGFAERGAGMLPITAFDKPLCETGCISCGQCTLRCPVGALIERPDWHRVLDELDAKKRKMIVQTAPATRVAISEEFGLEPGSVSTGKMINALRELGFDYVTDTNFSADLTIMEEANELLQRLKGEREGALPLFTSCCPGWINYVELHRPDLIPYLSTTKSPQQMHGAISKYGPLGKLIESESDEEPYVVSIMPCTAKKDESQRPGVRGDIDAVLTTRELAKMIRHRKIPFASLSNDGEYDNPMGESSGAGAIFGASGGVLEAALRTAADALGLKDAPVEYKAVRGVERGVKVATIEGIGSVAAVSSIGSAIELLSNDEWKEKFLMIEIMTCPGGCLGGGGEPKSDDPNILQKRMNGIYNIDSNSVIRKSHENKQVQKLYEEMLGEPLSNTSERLLHTTFAARNSPRDKLNRFLSCVDHRDGKSASELCSGDIIWDTNTSVFGAVCGKKDVQKLIEEKLTKIEKKHSDELPRHRLISPIEGTDVCSPDGTKVHFDVKLDEEGRIKRLTRIPL</sequence>
<evidence type="ECO:0000259" key="17">
    <source>
        <dbReference type="PROSITE" id="PS51379"/>
    </source>
</evidence>
<accession>A0AAD3HFX7</accession>
<dbReference type="InterPro" id="IPR013352">
    <property type="entry name" value="Fe_hydrogenase_subset"/>
</dbReference>
<keyword evidence="7" id="KW-0479">Metal-binding</keyword>
<dbReference type="Gene3D" id="3.10.20.740">
    <property type="match status" value="1"/>
</dbReference>
<dbReference type="SMART" id="SM00929">
    <property type="entry name" value="NADH-G_4Fe-4S_3"/>
    <property type="match status" value="1"/>
</dbReference>
<keyword evidence="10" id="KW-0408">Iron</keyword>
<dbReference type="InterPro" id="IPR050340">
    <property type="entry name" value="Cytosolic_Fe-S_CAF"/>
</dbReference>
<evidence type="ECO:0000256" key="4">
    <source>
        <dbReference type="ARBA" id="ARBA00006596"/>
    </source>
</evidence>
<evidence type="ECO:0000256" key="10">
    <source>
        <dbReference type="ARBA" id="ARBA00023004"/>
    </source>
</evidence>
<dbReference type="GO" id="GO:0016020">
    <property type="term" value="C:membrane"/>
    <property type="evidence" value="ECO:0007669"/>
    <property type="project" value="UniProtKB-SubCell"/>
</dbReference>
<evidence type="ECO:0000256" key="7">
    <source>
        <dbReference type="ARBA" id="ARBA00022723"/>
    </source>
</evidence>
<dbReference type="PROSITE" id="PS00641">
    <property type="entry name" value="COMPLEX1_75K_1"/>
    <property type="match status" value="1"/>
</dbReference>
<dbReference type="GO" id="GO:0005506">
    <property type="term" value="F:iron ion binding"/>
    <property type="evidence" value="ECO:0007669"/>
    <property type="project" value="InterPro"/>
</dbReference>
<comment type="caution">
    <text evidence="19">The sequence shown here is derived from an EMBL/GenBank/DDBJ whole genome shotgun (WGS) entry which is preliminary data.</text>
</comment>
<comment type="similarity">
    <text evidence="3">Belongs to the complex I 75 kDa subunit family.</text>
</comment>
<dbReference type="SUPFAM" id="SSF54862">
    <property type="entry name" value="4Fe-4S ferredoxins"/>
    <property type="match status" value="1"/>
</dbReference>
<evidence type="ECO:0000256" key="15">
    <source>
        <dbReference type="ARBA" id="ARBA00034078"/>
    </source>
</evidence>
<dbReference type="GO" id="GO:0042773">
    <property type="term" value="P:ATP synthesis coupled electron transport"/>
    <property type="evidence" value="ECO:0007669"/>
    <property type="project" value="InterPro"/>
</dbReference>
<organism evidence="19 20">
    <name type="scientific">Chaetoceros tenuissimus</name>
    <dbReference type="NCBI Taxonomy" id="426638"/>
    <lineage>
        <taxon>Eukaryota</taxon>
        <taxon>Sar</taxon>
        <taxon>Stramenopiles</taxon>
        <taxon>Ochrophyta</taxon>
        <taxon>Bacillariophyta</taxon>
        <taxon>Coscinodiscophyceae</taxon>
        <taxon>Chaetocerotophycidae</taxon>
        <taxon>Chaetocerotales</taxon>
        <taxon>Chaetocerotaceae</taxon>
        <taxon>Chaetoceros</taxon>
    </lineage>
</organism>
<dbReference type="InterPro" id="IPR001041">
    <property type="entry name" value="2Fe-2S_ferredoxin-type"/>
</dbReference>
<dbReference type="Pfam" id="PF12838">
    <property type="entry name" value="Fer4_7"/>
    <property type="match status" value="1"/>
</dbReference>
<dbReference type="AlphaFoldDB" id="A0AAD3HFX7"/>
<evidence type="ECO:0000256" key="8">
    <source>
        <dbReference type="ARBA" id="ARBA00022737"/>
    </source>
</evidence>
<dbReference type="FunFam" id="3.30.70.20:FF:000035">
    <property type="entry name" value="Iron hydrogenase 1"/>
    <property type="match status" value="1"/>
</dbReference>
<dbReference type="GO" id="GO:0051539">
    <property type="term" value="F:4 iron, 4 sulfur cluster binding"/>
    <property type="evidence" value="ECO:0007669"/>
    <property type="project" value="UniProtKB-KW"/>
</dbReference>
<evidence type="ECO:0000256" key="9">
    <source>
        <dbReference type="ARBA" id="ARBA00022967"/>
    </source>
</evidence>
<evidence type="ECO:0000256" key="13">
    <source>
        <dbReference type="ARBA" id="ARBA00023136"/>
    </source>
</evidence>
<keyword evidence="6" id="KW-0001">2Fe-2S</keyword>
<evidence type="ECO:0000256" key="6">
    <source>
        <dbReference type="ARBA" id="ARBA00022714"/>
    </source>
</evidence>
<evidence type="ECO:0000313" key="20">
    <source>
        <dbReference type="Proteomes" id="UP001054902"/>
    </source>
</evidence>
<evidence type="ECO:0000313" key="19">
    <source>
        <dbReference type="EMBL" id="GFH61548.1"/>
    </source>
</evidence>
<feature type="domain" description="4Fe-4S ferredoxin-type" evidence="17">
    <location>
        <begin position="171"/>
        <end position="200"/>
    </location>
</feature>
<dbReference type="PROSITE" id="PS51839">
    <property type="entry name" value="4FE4S_HC3"/>
    <property type="match status" value="1"/>
</dbReference>